<dbReference type="AlphaFoldDB" id="A0A918Z9U1"/>
<sequence length="162" mass="18352">MRKRCTLVLALLLAAPLAHAVPPTDAQLDALHEAARTERLLEEMWPRIEAMQRQMLQQALQGREHDPEAQARAQRSLERGNAAMRKALSWERLRPLLRDVYRRHLEAEDVEAITAFYRTPAGQKLLDKGPALMQASMEAVQPLLMEVLGEMEKELRAEAGSP</sequence>
<dbReference type="Pfam" id="PF09832">
    <property type="entry name" value="DUF2059"/>
    <property type="match status" value="1"/>
</dbReference>
<feature type="domain" description="DUF2059" evidence="2">
    <location>
        <begin position="91"/>
        <end position="148"/>
    </location>
</feature>
<reference evidence="3" key="1">
    <citation type="journal article" date="2014" name="Int. J. Syst. Evol. Microbiol.">
        <title>Complete genome sequence of Corynebacterium casei LMG S-19264T (=DSM 44701T), isolated from a smear-ripened cheese.</title>
        <authorList>
            <consortium name="US DOE Joint Genome Institute (JGI-PGF)"/>
            <person name="Walter F."/>
            <person name="Albersmeier A."/>
            <person name="Kalinowski J."/>
            <person name="Ruckert C."/>
        </authorList>
    </citation>
    <scope>NUCLEOTIDE SEQUENCE</scope>
    <source>
        <strain evidence="3">KCTC 32020</strain>
    </source>
</reference>
<evidence type="ECO:0000313" key="4">
    <source>
        <dbReference type="Proteomes" id="UP000636453"/>
    </source>
</evidence>
<dbReference type="InterPro" id="IPR018637">
    <property type="entry name" value="DUF2059"/>
</dbReference>
<dbReference type="RefSeq" id="WP_186760906.1">
    <property type="nucleotide sequence ID" value="NZ_BNCF01000018.1"/>
</dbReference>
<keyword evidence="1" id="KW-0732">Signal</keyword>
<feature type="chain" id="PRO_5036733784" description="DUF2059 domain-containing protein" evidence="1">
    <location>
        <begin position="21"/>
        <end position="162"/>
    </location>
</feature>
<gene>
    <name evidence="3" type="ORF">GCM10007167_25890</name>
</gene>
<dbReference type="Proteomes" id="UP000636453">
    <property type="component" value="Unassembled WGS sequence"/>
</dbReference>
<keyword evidence="4" id="KW-1185">Reference proteome</keyword>
<comment type="caution">
    <text evidence="3">The sequence shown here is derived from an EMBL/GenBank/DDBJ whole genome shotgun (WGS) entry which is preliminary data.</text>
</comment>
<dbReference type="EMBL" id="BNCF01000018">
    <property type="protein sequence ID" value="GHE42811.1"/>
    <property type="molecule type" value="Genomic_DNA"/>
</dbReference>
<protein>
    <recommendedName>
        <fullName evidence="2">DUF2059 domain-containing protein</fullName>
    </recommendedName>
</protein>
<name>A0A918Z9U1_9GAMM</name>
<reference evidence="3" key="2">
    <citation type="submission" date="2020-09" db="EMBL/GenBank/DDBJ databases">
        <authorList>
            <person name="Sun Q."/>
            <person name="Kim S."/>
        </authorList>
    </citation>
    <scope>NUCLEOTIDE SEQUENCE</scope>
    <source>
        <strain evidence="3">KCTC 32020</strain>
    </source>
</reference>
<feature type="signal peptide" evidence="1">
    <location>
        <begin position="1"/>
        <end position="20"/>
    </location>
</feature>
<organism evidence="3 4">
    <name type="scientific">Vulcaniibacterium thermophilum</name>
    <dbReference type="NCBI Taxonomy" id="1169913"/>
    <lineage>
        <taxon>Bacteria</taxon>
        <taxon>Pseudomonadati</taxon>
        <taxon>Pseudomonadota</taxon>
        <taxon>Gammaproteobacteria</taxon>
        <taxon>Lysobacterales</taxon>
        <taxon>Lysobacteraceae</taxon>
        <taxon>Vulcaniibacterium</taxon>
    </lineage>
</organism>
<accession>A0A918Z9U1</accession>
<evidence type="ECO:0000259" key="2">
    <source>
        <dbReference type="Pfam" id="PF09832"/>
    </source>
</evidence>
<evidence type="ECO:0000313" key="3">
    <source>
        <dbReference type="EMBL" id="GHE42811.1"/>
    </source>
</evidence>
<proteinExistence type="predicted"/>
<evidence type="ECO:0000256" key="1">
    <source>
        <dbReference type="SAM" id="SignalP"/>
    </source>
</evidence>